<keyword evidence="4" id="KW-1185">Reference proteome</keyword>
<gene>
    <name evidence="3" type="ORF">QTN89_06290</name>
</gene>
<evidence type="ECO:0000313" key="4">
    <source>
        <dbReference type="Proteomes" id="UP001239462"/>
    </source>
</evidence>
<dbReference type="Pfam" id="PF01408">
    <property type="entry name" value="GFO_IDH_MocA"/>
    <property type="match status" value="1"/>
</dbReference>
<dbReference type="EMBL" id="JASZZN010000004">
    <property type="protein sequence ID" value="MDM4015031.1"/>
    <property type="molecule type" value="Genomic_DNA"/>
</dbReference>
<evidence type="ECO:0000259" key="1">
    <source>
        <dbReference type="Pfam" id="PF01408"/>
    </source>
</evidence>
<dbReference type="Gene3D" id="2.160.10.10">
    <property type="entry name" value="Hexapeptide repeat proteins"/>
    <property type="match status" value="1"/>
</dbReference>
<organism evidence="3 4">
    <name type="scientific">Roseiconus lacunae</name>
    <dbReference type="NCBI Taxonomy" id="2605694"/>
    <lineage>
        <taxon>Bacteria</taxon>
        <taxon>Pseudomonadati</taxon>
        <taxon>Planctomycetota</taxon>
        <taxon>Planctomycetia</taxon>
        <taxon>Pirellulales</taxon>
        <taxon>Pirellulaceae</taxon>
        <taxon>Roseiconus</taxon>
    </lineage>
</organism>
<dbReference type="PANTHER" id="PTHR43377:SF6">
    <property type="entry name" value="GFO_IDH_MOCA-LIKE OXIDOREDUCTASE N-TERMINAL DOMAIN-CONTAINING PROTEIN"/>
    <property type="match status" value="1"/>
</dbReference>
<dbReference type="Proteomes" id="UP001239462">
    <property type="component" value="Unassembled WGS sequence"/>
</dbReference>
<sequence length="547" mass="59160">MNQKDLCLVGAGYWGKNLARNFNSLNALHTLCDASPATLQSYGEDYSGVEKTTEFADVLKNDSINKVAIAAPASLHYQLASQAILAGKDVYVEKPLCLDSTEGRKLIDLANSNGRILMVGHLLQYHAYVEKLISMVKGGELGRLMYITSNRLNLGKIRSEENSLWSFAPHDISVILAIAGQTPEQVACGGQSYLTEGVADTTMTQLVFAGGLRSHIYVSWLNPFKEQKLTVVGSEGMAVFDDTKPWEEKLLIYRDYLTWSDGRVPQAQKRDGEPVVVEQTEPLKTECQHFLDSCAERRQPRTDGPEGLRVLEVLQLAQKSLETGGNFISADSSVPRSASFVHPTATVDPKASVGAGTKVWHYSHVSDDAVLGKGCNLGQNVFVAGGASIGNNVKIQNNVSVYAGTTIEDDVFLGPSCVLTNVSNPRSQVNRRGIYEATTIRRGATIGANATIVCGTTLGRYSFVAAGAVVTKDVPDYGLVSGVPAKQMGWMSRHGQHLDFSQGDLAVCPESGLEYKLDGGSVRCVSLDEETPLPTDLATGTKPYREF</sequence>
<dbReference type="Gene3D" id="3.40.50.720">
    <property type="entry name" value="NAD(P)-binding Rossmann-like Domain"/>
    <property type="match status" value="1"/>
</dbReference>
<feature type="domain" description="GFO/IDH/MocA-like oxidoreductase" evidence="2">
    <location>
        <begin position="131"/>
        <end position="238"/>
    </location>
</feature>
<dbReference type="InterPro" id="IPR055170">
    <property type="entry name" value="GFO_IDH_MocA-like_dom"/>
</dbReference>
<dbReference type="InterPro" id="IPR000683">
    <property type="entry name" value="Gfo/Idh/MocA-like_OxRdtase_N"/>
</dbReference>
<dbReference type="InterPro" id="IPR036291">
    <property type="entry name" value="NAD(P)-bd_dom_sf"/>
</dbReference>
<dbReference type="InterPro" id="IPR051450">
    <property type="entry name" value="Gfo/Idh/MocA_Oxidoreductases"/>
</dbReference>
<proteinExistence type="predicted"/>
<dbReference type="InterPro" id="IPR011004">
    <property type="entry name" value="Trimer_LpxA-like_sf"/>
</dbReference>
<accession>A0ABT7PFP5</accession>
<name>A0ABT7PFP5_9BACT</name>
<evidence type="ECO:0000313" key="3">
    <source>
        <dbReference type="EMBL" id="MDM4015031.1"/>
    </source>
</evidence>
<dbReference type="CDD" id="cd03358">
    <property type="entry name" value="LbH_WxcM_N_like"/>
    <property type="match status" value="1"/>
</dbReference>
<protein>
    <submittedName>
        <fullName evidence="3">Gfo/Idh/MocA family oxidoreductase</fullName>
    </submittedName>
</protein>
<dbReference type="SUPFAM" id="SSF51735">
    <property type="entry name" value="NAD(P)-binding Rossmann-fold domains"/>
    <property type="match status" value="1"/>
</dbReference>
<dbReference type="SUPFAM" id="SSF55347">
    <property type="entry name" value="Glyceraldehyde-3-phosphate dehydrogenase-like, C-terminal domain"/>
    <property type="match status" value="1"/>
</dbReference>
<reference evidence="3 4" key="1">
    <citation type="submission" date="2023-06" db="EMBL/GenBank/DDBJ databases">
        <title>Roseiconus lacunae JC819 isolated from Gulf of Mannar region, Tamil Nadu.</title>
        <authorList>
            <person name="Pk S."/>
            <person name="Ch S."/>
            <person name="Ch V.R."/>
        </authorList>
    </citation>
    <scope>NUCLEOTIDE SEQUENCE [LARGE SCALE GENOMIC DNA]</scope>
    <source>
        <strain evidence="3 4">JC819</strain>
    </source>
</reference>
<comment type="caution">
    <text evidence="3">The sequence shown here is derived from an EMBL/GenBank/DDBJ whole genome shotgun (WGS) entry which is preliminary data.</text>
</comment>
<dbReference type="Gene3D" id="3.30.360.10">
    <property type="entry name" value="Dihydrodipicolinate Reductase, domain 2"/>
    <property type="match status" value="1"/>
</dbReference>
<dbReference type="Pfam" id="PF22725">
    <property type="entry name" value="GFO_IDH_MocA_C3"/>
    <property type="match status" value="1"/>
</dbReference>
<dbReference type="PANTHER" id="PTHR43377">
    <property type="entry name" value="BILIVERDIN REDUCTASE A"/>
    <property type="match status" value="1"/>
</dbReference>
<feature type="domain" description="Gfo/Idh/MocA-like oxidoreductase N-terminal" evidence="1">
    <location>
        <begin position="8"/>
        <end position="121"/>
    </location>
</feature>
<dbReference type="InterPro" id="IPR001451">
    <property type="entry name" value="Hexapep"/>
</dbReference>
<dbReference type="Pfam" id="PF00132">
    <property type="entry name" value="Hexapep"/>
    <property type="match status" value="2"/>
</dbReference>
<dbReference type="RefSeq" id="WP_289162602.1">
    <property type="nucleotide sequence ID" value="NZ_JASZZN010000004.1"/>
</dbReference>
<dbReference type="SUPFAM" id="SSF51161">
    <property type="entry name" value="Trimeric LpxA-like enzymes"/>
    <property type="match status" value="1"/>
</dbReference>
<dbReference type="Gene3D" id="2.20.70.110">
    <property type="match status" value="1"/>
</dbReference>
<evidence type="ECO:0000259" key="2">
    <source>
        <dbReference type="Pfam" id="PF22725"/>
    </source>
</evidence>